<dbReference type="EMBL" id="BMGM01000007">
    <property type="protein sequence ID" value="GGE38218.1"/>
    <property type="molecule type" value="Genomic_DNA"/>
</dbReference>
<dbReference type="Proteomes" id="UP000599179">
    <property type="component" value="Unassembled WGS sequence"/>
</dbReference>
<protein>
    <recommendedName>
        <fullName evidence="4">Outer membrane protein beta-barrel domain-containing protein</fullName>
    </recommendedName>
</protein>
<dbReference type="RefSeq" id="WP_188458786.1">
    <property type="nucleotide sequence ID" value="NZ_BMGM01000007.1"/>
</dbReference>
<proteinExistence type="predicted"/>
<evidence type="ECO:0000256" key="1">
    <source>
        <dbReference type="SAM" id="SignalP"/>
    </source>
</evidence>
<name>A0ABQ1SJG6_9FLAO</name>
<comment type="caution">
    <text evidence="2">The sequence shown here is derived from an EMBL/GenBank/DDBJ whole genome shotgun (WGS) entry which is preliminary data.</text>
</comment>
<feature type="chain" id="PRO_5045751544" description="Outer membrane protein beta-barrel domain-containing protein" evidence="1">
    <location>
        <begin position="21"/>
        <end position="159"/>
    </location>
</feature>
<evidence type="ECO:0000313" key="2">
    <source>
        <dbReference type="EMBL" id="GGE38218.1"/>
    </source>
</evidence>
<keyword evidence="1" id="KW-0732">Signal</keyword>
<evidence type="ECO:0000313" key="3">
    <source>
        <dbReference type="Proteomes" id="UP000599179"/>
    </source>
</evidence>
<accession>A0ABQ1SJG6</accession>
<evidence type="ECO:0008006" key="4">
    <source>
        <dbReference type="Google" id="ProtNLM"/>
    </source>
</evidence>
<sequence>MKRILLVLAVVFASLQFSNAQENMFTAEVQAGIPMGDFGDFSDFGIGVNATYYFAEVAESLYVGGRGGYSVFLASEDFIDDFSFISLAASGRFNFSENLFARADLGYAIGVSDNVDGAFFYEPRVGYDTGAFEVSVYYQSITEDVENINSFGVALGYKF</sequence>
<organism evidence="2 3">
    <name type="scientific">Psychroflexus planctonicus</name>
    <dbReference type="NCBI Taxonomy" id="1526575"/>
    <lineage>
        <taxon>Bacteria</taxon>
        <taxon>Pseudomonadati</taxon>
        <taxon>Bacteroidota</taxon>
        <taxon>Flavobacteriia</taxon>
        <taxon>Flavobacteriales</taxon>
        <taxon>Flavobacteriaceae</taxon>
        <taxon>Psychroflexus</taxon>
    </lineage>
</organism>
<reference evidence="3" key="1">
    <citation type="journal article" date="2019" name="Int. J. Syst. Evol. Microbiol.">
        <title>The Global Catalogue of Microorganisms (GCM) 10K type strain sequencing project: providing services to taxonomists for standard genome sequencing and annotation.</title>
        <authorList>
            <consortium name="The Broad Institute Genomics Platform"/>
            <consortium name="The Broad Institute Genome Sequencing Center for Infectious Disease"/>
            <person name="Wu L."/>
            <person name="Ma J."/>
        </authorList>
    </citation>
    <scope>NUCLEOTIDE SEQUENCE [LARGE SCALE GENOMIC DNA]</scope>
    <source>
        <strain evidence="3">CGMCC 1.12931</strain>
    </source>
</reference>
<feature type="signal peptide" evidence="1">
    <location>
        <begin position="1"/>
        <end position="20"/>
    </location>
</feature>
<keyword evidence="3" id="KW-1185">Reference proteome</keyword>
<gene>
    <name evidence="2" type="ORF">GCM10010832_18080</name>
</gene>